<dbReference type="PROSITE" id="PS51782">
    <property type="entry name" value="LYSM"/>
    <property type="match status" value="3"/>
</dbReference>
<dbReference type="SUPFAM" id="SSF53955">
    <property type="entry name" value="Lysozyme-like"/>
    <property type="match status" value="1"/>
</dbReference>
<protein>
    <submittedName>
        <fullName evidence="2">Membrane-bound lytic murein transglycosylase D</fullName>
    </submittedName>
</protein>
<dbReference type="InterPro" id="IPR023346">
    <property type="entry name" value="Lysozyme-like_dom_sf"/>
</dbReference>
<dbReference type="Gene3D" id="3.10.350.10">
    <property type="entry name" value="LysM domain"/>
    <property type="match status" value="3"/>
</dbReference>
<dbReference type="PROSITE" id="PS00922">
    <property type="entry name" value="TRANSGLYCOSYLASE"/>
    <property type="match status" value="1"/>
</dbReference>
<accession>A0A3B1B3C3</accession>
<dbReference type="Gene3D" id="1.10.530.10">
    <property type="match status" value="1"/>
</dbReference>
<dbReference type="SMART" id="SM00257">
    <property type="entry name" value="LysM"/>
    <property type="match status" value="3"/>
</dbReference>
<dbReference type="SUPFAM" id="SSF54106">
    <property type="entry name" value="LysM domain"/>
    <property type="match status" value="3"/>
</dbReference>
<name>A0A3B1B3C3_9ZZZZ</name>
<sequence length="567" mass="64900">MRNTRSFPILFIALASMLLSACNLMPQTVPPETAAKTGTAIKQAQPAEKKATTAHIPALTKTGNYQVIGDANFPAYWSGFDAGSNVLANTKPTDLWQRIRDGFSLDDKNHRRIQQQLDWYVRHPAYMRRVAERARPYLYYIVETLEKHHIPSEIALLPIVESAFKPFAYSHGRASGIWQFIPSTGRRYGLKQNWWYDGRRDVYAATRSAARLLDNLQKQFNGDWLLALAAYNSGEGTIHRAIRRNRRKGKPTDFWSLKLPPETSAYVPKLLALKKYIQNPATYNLDMPVIANAPYFERIKIDQQLDLAKAAELAGIKLDKLYQLNPAYNRWATSPNGSSYLLLPRDKAEIFRQKLAKLPNNAHIRWLRHKIRPGETLSSISHKYHTSIQTIKQANHLRSSRLRTGHSLTIPVASRRPQSYRLSANQRKSALQNILRKGLKLTHIVRRGDTFWDLASRHKVSVRKLASWNGMAPRDPLVPGQKLVIWSHTGKVASNNNLRTSFIPPRSRKITQRIGYRVRPGDSLARISQKFRVSVAQLCRWNRISKHKYLQPGQRLTLYVDVTRQSG</sequence>
<evidence type="ECO:0000313" key="2">
    <source>
        <dbReference type="EMBL" id="VAX12839.1"/>
    </source>
</evidence>
<organism evidence="2">
    <name type="scientific">hydrothermal vent metagenome</name>
    <dbReference type="NCBI Taxonomy" id="652676"/>
    <lineage>
        <taxon>unclassified sequences</taxon>
        <taxon>metagenomes</taxon>
        <taxon>ecological metagenomes</taxon>
    </lineage>
</organism>
<feature type="domain" description="LysM" evidence="1">
    <location>
        <begin position="514"/>
        <end position="558"/>
    </location>
</feature>
<evidence type="ECO:0000259" key="1">
    <source>
        <dbReference type="PROSITE" id="PS51782"/>
    </source>
</evidence>
<dbReference type="PROSITE" id="PS51257">
    <property type="entry name" value="PROKAR_LIPOPROTEIN"/>
    <property type="match status" value="1"/>
</dbReference>
<dbReference type="InterPro" id="IPR000189">
    <property type="entry name" value="Transglyc_AS"/>
</dbReference>
<dbReference type="AlphaFoldDB" id="A0A3B1B3C3"/>
<dbReference type="CDD" id="cd00118">
    <property type="entry name" value="LysM"/>
    <property type="match status" value="3"/>
</dbReference>
<dbReference type="InterPro" id="IPR018392">
    <property type="entry name" value="LysM"/>
</dbReference>
<feature type="domain" description="LysM" evidence="1">
    <location>
        <begin position="441"/>
        <end position="485"/>
    </location>
</feature>
<dbReference type="Pfam" id="PF01464">
    <property type="entry name" value="SLT"/>
    <property type="match status" value="1"/>
</dbReference>
<dbReference type="InterPro" id="IPR008258">
    <property type="entry name" value="Transglycosylase_SLT_dom_1"/>
</dbReference>
<dbReference type="PANTHER" id="PTHR33734">
    <property type="entry name" value="LYSM DOMAIN-CONTAINING GPI-ANCHORED PROTEIN 2"/>
    <property type="match status" value="1"/>
</dbReference>
<dbReference type="PANTHER" id="PTHR33734:SF22">
    <property type="entry name" value="MEMBRANE-BOUND LYTIC MUREIN TRANSGLYCOSYLASE D"/>
    <property type="match status" value="1"/>
</dbReference>
<dbReference type="GO" id="GO:0016020">
    <property type="term" value="C:membrane"/>
    <property type="evidence" value="ECO:0007669"/>
    <property type="project" value="InterPro"/>
</dbReference>
<feature type="domain" description="LysM" evidence="1">
    <location>
        <begin position="367"/>
        <end position="410"/>
    </location>
</feature>
<dbReference type="GO" id="GO:0000270">
    <property type="term" value="P:peptidoglycan metabolic process"/>
    <property type="evidence" value="ECO:0007669"/>
    <property type="project" value="InterPro"/>
</dbReference>
<reference evidence="2" key="1">
    <citation type="submission" date="2018-06" db="EMBL/GenBank/DDBJ databases">
        <authorList>
            <person name="Zhirakovskaya E."/>
        </authorList>
    </citation>
    <scope>NUCLEOTIDE SEQUENCE</scope>
</reference>
<dbReference type="CDD" id="cd16894">
    <property type="entry name" value="MltD-like"/>
    <property type="match status" value="1"/>
</dbReference>
<dbReference type="InterPro" id="IPR036779">
    <property type="entry name" value="LysM_dom_sf"/>
</dbReference>
<dbReference type="Pfam" id="PF01476">
    <property type="entry name" value="LysM"/>
    <property type="match status" value="3"/>
</dbReference>
<dbReference type="EMBL" id="UOFZ01000065">
    <property type="protein sequence ID" value="VAX12839.1"/>
    <property type="molecule type" value="Genomic_DNA"/>
</dbReference>
<dbReference type="GO" id="GO:0008932">
    <property type="term" value="F:lytic endotransglycosylase activity"/>
    <property type="evidence" value="ECO:0007669"/>
    <property type="project" value="TreeGrafter"/>
</dbReference>
<proteinExistence type="predicted"/>
<gene>
    <name evidence="2" type="ORF">MNBD_GAMMA24-2592</name>
</gene>